<proteinExistence type="inferred from homology"/>
<evidence type="ECO:0000256" key="5">
    <source>
        <dbReference type="ARBA" id="ARBA00022679"/>
    </source>
</evidence>
<dbReference type="STRING" id="22663.A0A2I0JAQ9"/>
<comment type="function">
    <text evidence="8">Allosteric enzyme that catalyzes the rate-limiting step in glycogen catabolism, the phosphorolytic cleavage of glycogen to produce glucose-1-phosphate, and plays a central role in maintaining cellular and organismal glucose homeostasis.</text>
</comment>
<dbReference type="AlphaFoldDB" id="A0A2I0JAQ9"/>
<evidence type="ECO:0000256" key="7">
    <source>
        <dbReference type="ARBA" id="ARBA00023277"/>
    </source>
</evidence>
<keyword evidence="6 8" id="KW-0663">Pyridoxal phosphate</keyword>
<sequence length="97" mass="10769">MEASGTSNMKFAMNGCLLIGTLDGANVEIREEVGEDNFFLFGAKAHEVAGLRKERAEGKRWTTMSILNTAGSYKFSSDRTIHEYARDIWGIEPVLLP</sequence>
<dbReference type="GO" id="GO:0008184">
    <property type="term" value="F:glycogen phosphorylase activity"/>
    <property type="evidence" value="ECO:0007669"/>
    <property type="project" value="InterPro"/>
</dbReference>
<evidence type="ECO:0000256" key="3">
    <source>
        <dbReference type="ARBA" id="ARBA00022553"/>
    </source>
</evidence>
<dbReference type="PANTHER" id="PTHR11468">
    <property type="entry name" value="GLYCOGEN PHOSPHORYLASE"/>
    <property type="match status" value="1"/>
</dbReference>
<dbReference type="EC" id="2.4.1.1" evidence="8"/>
<dbReference type="EMBL" id="PGOL01001861">
    <property type="protein sequence ID" value="PKI53334.1"/>
    <property type="molecule type" value="Genomic_DNA"/>
</dbReference>
<dbReference type="GO" id="GO:0005980">
    <property type="term" value="P:glycogen catabolic process"/>
    <property type="evidence" value="ECO:0007669"/>
    <property type="project" value="TreeGrafter"/>
</dbReference>
<evidence type="ECO:0000313" key="10">
    <source>
        <dbReference type="Proteomes" id="UP000233551"/>
    </source>
</evidence>
<dbReference type="InterPro" id="IPR035090">
    <property type="entry name" value="Pyridoxal_P_attach_site"/>
</dbReference>
<dbReference type="PANTHER" id="PTHR11468:SF28">
    <property type="entry name" value="ALPHA-GLUCAN PHOSPHORYLASE 1"/>
    <property type="match status" value="1"/>
</dbReference>
<comment type="similarity">
    <text evidence="2 8">Belongs to the glycogen phosphorylase family.</text>
</comment>
<evidence type="ECO:0000256" key="8">
    <source>
        <dbReference type="RuleBase" id="RU000587"/>
    </source>
</evidence>
<keyword evidence="4 8" id="KW-0328">Glycosyltransferase</keyword>
<evidence type="ECO:0000313" key="9">
    <source>
        <dbReference type="EMBL" id="PKI53334.1"/>
    </source>
</evidence>
<dbReference type="Proteomes" id="UP000233551">
    <property type="component" value="Unassembled WGS sequence"/>
</dbReference>
<dbReference type="PROSITE" id="PS00102">
    <property type="entry name" value="PHOSPHORYLASE"/>
    <property type="match status" value="1"/>
</dbReference>
<comment type="caution">
    <text evidence="9">The sequence shown here is derived from an EMBL/GenBank/DDBJ whole genome shotgun (WGS) entry which is preliminary data.</text>
</comment>
<keyword evidence="10" id="KW-1185">Reference proteome</keyword>
<comment type="catalytic activity">
    <reaction evidence="8">
        <text>[(1-&gt;4)-alpha-D-glucosyl](n) + phosphate = [(1-&gt;4)-alpha-D-glucosyl](n-1) + alpha-D-glucose 1-phosphate</text>
        <dbReference type="Rhea" id="RHEA:41732"/>
        <dbReference type="Rhea" id="RHEA-COMP:9584"/>
        <dbReference type="Rhea" id="RHEA-COMP:9586"/>
        <dbReference type="ChEBI" id="CHEBI:15444"/>
        <dbReference type="ChEBI" id="CHEBI:43474"/>
        <dbReference type="ChEBI" id="CHEBI:58601"/>
        <dbReference type="EC" id="2.4.1.1"/>
    </reaction>
</comment>
<evidence type="ECO:0000256" key="4">
    <source>
        <dbReference type="ARBA" id="ARBA00022676"/>
    </source>
</evidence>
<gene>
    <name evidence="9" type="ORF">CRG98_026271</name>
</gene>
<dbReference type="GO" id="GO:0005737">
    <property type="term" value="C:cytoplasm"/>
    <property type="evidence" value="ECO:0007669"/>
    <property type="project" value="TreeGrafter"/>
</dbReference>
<protein>
    <recommendedName>
        <fullName evidence="8">Alpha-1,4 glucan phosphorylase</fullName>
        <ecNumber evidence="8">2.4.1.1</ecNumber>
    </recommendedName>
</protein>
<dbReference type="Pfam" id="PF00343">
    <property type="entry name" value="Phosphorylase"/>
    <property type="match status" value="2"/>
</dbReference>
<dbReference type="Gene3D" id="3.40.50.2000">
    <property type="entry name" value="Glycogen Phosphorylase B"/>
    <property type="match status" value="3"/>
</dbReference>
<name>A0A2I0JAQ9_PUNGR</name>
<evidence type="ECO:0000256" key="2">
    <source>
        <dbReference type="ARBA" id="ARBA00006047"/>
    </source>
</evidence>
<keyword evidence="3" id="KW-0597">Phosphoprotein</keyword>
<organism evidence="9 10">
    <name type="scientific">Punica granatum</name>
    <name type="common">Pomegranate</name>
    <dbReference type="NCBI Taxonomy" id="22663"/>
    <lineage>
        <taxon>Eukaryota</taxon>
        <taxon>Viridiplantae</taxon>
        <taxon>Streptophyta</taxon>
        <taxon>Embryophyta</taxon>
        <taxon>Tracheophyta</taxon>
        <taxon>Spermatophyta</taxon>
        <taxon>Magnoliopsida</taxon>
        <taxon>eudicotyledons</taxon>
        <taxon>Gunneridae</taxon>
        <taxon>Pentapetalae</taxon>
        <taxon>rosids</taxon>
        <taxon>malvids</taxon>
        <taxon>Myrtales</taxon>
        <taxon>Lythraceae</taxon>
        <taxon>Punica</taxon>
    </lineage>
</organism>
<keyword evidence="5 8" id="KW-0808">Transferase</keyword>
<evidence type="ECO:0000256" key="1">
    <source>
        <dbReference type="ARBA" id="ARBA00001933"/>
    </source>
</evidence>
<evidence type="ECO:0000256" key="6">
    <source>
        <dbReference type="ARBA" id="ARBA00022898"/>
    </source>
</evidence>
<dbReference type="SUPFAM" id="SSF53756">
    <property type="entry name" value="UDP-Glycosyltransferase/glycogen phosphorylase"/>
    <property type="match status" value="1"/>
</dbReference>
<reference evidence="9 10" key="1">
    <citation type="submission" date="2017-11" db="EMBL/GenBank/DDBJ databases">
        <title>De-novo sequencing of pomegranate (Punica granatum L.) genome.</title>
        <authorList>
            <person name="Akparov Z."/>
            <person name="Amiraslanov A."/>
            <person name="Hajiyeva S."/>
            <person name="Abbasov M."/>
            <person name="Kaur K."/>
            <person name="Hamwieh A."/>
            <person name="Solovyev V."/>
            <person name="Salamov A."/>
            <person name="Braich B."/>
            <person name="Kosarev P."/>
            <person name="Mahmoud A."/>
            <person name="Hajiyev E."/>
            <person name="Babayeva S."/>
            <person name="Izzatullayeva V."/>
            <person name="Mammadov A."/>
            <person name="Mammadov A."/>
            <person name="Sharifova S."/>
            <person name="Ojaghi J."/>
            <person name="Eynullazada K."/>
            <person name="Bayramov B."/>
            <person name="Abdulazimova A."/>
            <person name="Shahmuradov I."/>
        </authorList>
    </citation>
    <scope>NUCLEOTIDE SEQUENCE [LARGE SCALE GENOMIC DNA]</scope>
    <source>
        <strain evidence="10">cv. AG2017</strain>
        <tissue evidence="9">Leaf</tissue>
    </source>
</reference>
<comment type="cofactor">
    <cofactor evidence="1 8">
        <name>pyridoxal 5'-phosphate</name>
        <dbReference type="ChEBI" id="CHEBI:597326"/>
    </cofactor>
</comment>
<dbReference type="InterPro" id="IPR000811">
    <property type="entry name" value="Glyco_trans_35"/>
</dbReference>
<dbReference type="GO" id="GO:0030170">
    <property type="term" value="F:pyridoxal phosphate binding"/>
    <property type="evidence" value="ECO:0007669"/>
    <property type="project" value="TreeGrafter"/>
</dbReference>
<keyword evidence="7 8" id="KW-0119">Carbohydrate metabolism</keyword>
<dbReference type="FunFam" id="3.40.50.2000:FF:000197">
    <property type="entry name" value="Alpha-1,4 glucan phosphorylase"/>
    <property type="match status" value="1"/>
</dbReference>
<accession>A0A2I0JAQ9</accession>